<dbReference type="Proteomes" id="UP000057043">
    <property type="component" value="Unassembled WGS sequence"/>
</dbReference>
<organism evidence="7 10">
    <name type="scientific">Methanothrix harundinacea</name>
    <dbReference type="NCBI Taxonomy" id="301375"/>
    <lineage>
        <taxon>Archaea</taxon>
        <taxon>Methanobacteriati</taxon>
        <taxon>Methanobacteriota</taxon>
        <taxon>Stenosarchaea group</taxon>
        <taxon>Methanomicrobia</taxon>
        <taxon>Methanotrichales</taxon>
        <taxon>Methanotrichaceae</taxon>
        <taxon>Methanothrix</taxon>
    </lineage>
</organism>
<reference evidence="9 10" key="2">
    <citation type="journal article" date="2015" name="MBio">
        <title>Genome-Resolved Metagenomic Analysis Reveals Roles for Candidate Phyla and Other Microbial Community Members in Biogeochemical Transformations in Oil Reservoirs.</title>
        <authorList>
            <person name="Hu P."/>
            <person name="Tom L."/>
            <person name="Singh A."/>
            <person name="Thomas B.C."/>
            <person name="Baker B.J."/>
            <person name="Piceno Y.M."/>
            <person name="Andersen G.L."/>
            <person name="Banfield J.F."/>
        </authorList>
    </citation>
    <scope>NUCLEOTIDE SEQUENCE [LARGE SCALE GENOMIC DNA]</scope>
    <source>
        <strain evidence="7">57_489</strain>
    </source>
</reference>
<dbReference type="CDD" id="cd00508">
    <property type="entry name" value="MopB_CT_Fdh-Nap-like"/>
    <property type="match status" value="1"/>
</dbReference>
<sequence length="678" mass="72592">MTKVLVPTICPYCGAGCGFFIAVEKERAVGIEYMLDHPVSEGALCSKGNAALEIVGHQERLTSPLKRRGDGWAKISWEEAIGLAAKGLGDAKKRRGPASIAFLASSKCTNEENYLIEKLARLLGSPHVDNCARLCHAPSVVGLNRTLGAAGMTNPIPDVASSRCIFIIGSNLAENHPVISRWVHRAKDAGALVIVADPRETHTSWMADIFLQLAPGTDVALLNGMAHVIIREGLLDGEYIARNTKGFEVLAESVRDFTPEKAAEITGVTADEIVRAARAYASSPASSILYSMGITQHTTGTDNVQAVSNLALICGHLGRSGTGVMPLRGQNNVQGACDMGALAEFYPGYRKASDPETIKYFSSAWEADGLPTGPGLTATEMIEAATSGDVGAMYIVGEDPANSDPSSRRVRKALDALDFLVVQDVFMTATAQAADLVLPGAVWAEKEGSFTNTERRVQWSSKALDPPGSALSDREIICRVALSFGLDFDYPDAASVLAEINRTVPQYAGITRDRLETGGLIWPCPSHDHPGTPILHSSGFKLAEGRAAIVPVPYRPAVEVANEDYPFVLTTGRAAVHHNAGSMTRRSPSLVSREPDLYVEINPTDAAKLKVVDGDPVTVTTLRGETEAHARLSVGVKEGVVFMPFHFPGTNVLTQETTDPEARIPEFKVSACRISRRD</sequence>
<dbReference type="NCBIfam" id="TIGR01591">
    <property type="entry name" value="Fdh-alpha"/>
    <property type="match status" value="1"/>
</dbReference>
<dbReference type="PROSITE" id="PS51669">
    <property type="entry name" value="4FE4S_MOW_BIS_MGD"/>
    <property type="match status" value="1"/>
</dbReference>
<evidence type="ECO:0000313" key="9">
    <source>
        <dbReference type="Proteomes" id="UP000053961"/>
    </source>
</evidence>
<proteinExistence type="predicted"/>
<dbReference type="GO" id="GO:0022904">
    <property type="term" value="P:respiratory electron transport chain"/>
    <property type="evidence" value="ECO:0007669"/>
    <property type="project" value="TreeGrafter"/>
</dbReference>
<dbReference type="CDD" id="cd02753">
    <property type="entry name" value="MopB_Formate-Dh-H"/>
    <property type="match status" value="1"/>
</dbReference>
<dbReference type="AlphaFoldDB" id="A0A101FTJ0"/>
<dbReference type="EMBL" id="LGFT01000031">
    <property type="protein sequence ID" value="KUK44206.1"/>
    <property type="molecule type" value="Genomic_DNA"/>
</dbReference>
<dbReference type="GO" id="GO:0016020">
    <property type="term" value="C:membrane"/>
    <property type="evidence" value="ECO:0007669"/>
    <property type="project" value="TreeGrafter"/>
</dbReference>
<dbReference type="EMBL" id="LGHB01000021">
    <property type="protein sequence ID" value="KUK96042.1"/>
    <property type="molecule type" value="Genomic_DNA"/>
</dbReference>
<dbReference type="GO" id="GO:0003954">
    <property type="term" value="F:NADH dehydrogenase activity"/>
    <property type="evidence" value="ECO:0007669"/>
    <property type="project" value="TreeGrafter"/>
</dbReference>
<dbReference type="FunFam" id="3.40.228.10:FF:000002">
    <property type="entry name" value="Formate dehydrogenase subunit alpha"/>
    <property type="match status" value="1"/>
</dbReference>
<dbReference type="PANTHER" id="PTHR43105">
    <property type="entry name" value="RESPIRATORY NITRATE REDUCTASE"/>
    <property type="match status" value="1"/>
</dbReference>
<accession>A0A101FTJ0</accession>
<evidence type="ECO:0000313" key="7">
    <source>
        <dbReference type="EMBL" id="KUK44206.1"/>
    </source>
</evidence>
<dbReference type="Pfam" id="PF04879">
    <property type="entry name" value="Molybdop_Fe4S4"/>
    <property type="match status" value="1"/>
</dbReference>
<dbReference type="Gene3D" id="2.20.25.90">
    <property type="entry name" value="ADC-like domains"/>
    <property type="match status" value="1"/>
</dbReference>
<evidence type="ECO:0000256" key="4">
    <source>
        <dbReference type="ARBA" id="ARBA00023004"/>
    </source>
</evidence>
<evidence type="ECO:0000256" key="1">
    <source>
        <dbReference type="ARBA" id="ARBA00022485"/>
    </source>
</evidence>
<dbReference type="Proteomes" id="UP000053961">
    <property type="component" value="Unassembled WGS sequence"/>
</dbReference>
<evidence type="ECO:0000256" key="2">
    <source>
        <dbReference type="ARBA" id="ARBA00022723"/>
    </source>
</evidence>
<evidence type="ECO:0000313" key="8">
    <source>
        <dbReference type="EMBL" id="KUK96042.1"/>
    </source>
</evidence>
<evidence type="ECO:0000313" key="10">
    <source>
        <dbReference type="Proteomes" id="UP000057043"/>
    </source>
</evidence>
<dbReference type="Gene3D" id="3.40.228.10">
    <property type="entry name" value="Dimethylsulfoxide Reductase, domain 2"/>
    <property type="match status" value="1"/>
</dbReference>
<dbReference type="Gene3D" id="2.40.40.20">
    <property type="match status" value="1"/>
</dbReference>
<keyword evidence="2" id="KW-0479">Metal-binding</keyword>
<evidence type="ECO:0000256" key="3">
    <source>
        <dbReference type="ARBA" id="ARBA00023002"/>
    </source>
</evidence>
<dbReference type="InterPro" id="IPR006963">
    <property type="entry name" value="Mopterin_OxRdtase_4Fe-4S_dom"/>
</dbReference>
<dbReference type="Gene3D" id="3.40.50.740">
    <property type="match status" value="1"/>
</dbReference>
<keyword evidence="4" id="KW-0408">Iron</keyword>
<dbReference type="InterPro" id="IPR050123">
    <property type="entry name" value="Prok_molybdopt-oxidoreductase"/>
</dbReference>
<keyword evidence="3" id="KW-0560">Oxidoreductase</keyword>
<dbReference type="PATRIC" id="fig|301375.6.peg.511"/>
<feature type="domain" description="4Fe-4S Mo/W bis-MGD-type" evidence="6">
    <location>
        <begin position="3"/>
        <end position="59"/>
    </location>
</feature>
<gene>
    <name evidence="7" type="ORF">XD72_1410</name>
    <name evidence="8" type="ORF">XE07_1397</name>
</gene>
<dbReference type="InterPro" id="IPR006657">
    <property type="entry name" value="MoPterin_dinucl-bd_dom"/>
</dbReference>
<dbReference type="GO" id="GO:0008863">
    <property type="term" value="F:formate dehydrogenase (NAD+) activity"/>
    <property type="evidence" value="ECO:0007669"/>
    <property type="project" value="InterPro"/>
</dbReference>
<dbReference type="SUPFAM" id="SSF53706">
    <property type="entry name" value="Formate dehydrogenase/DMSO reductase, domains 1-3"/>
    <property type="match status" value="1"/>
</dbReference>
<dbReference type="Pfam" id="PF01568">
    <property type="entry name" value="Molydop_binding"/>
    <property type="match status" value="1"/>
</dbReference>
<dbReference type="InterPro" id="IPR041924">
    <property type="entry name" value="Formate_Dh-H_N"/>
</dbReference>
<dbReference type="GO" id="GO:0046872">
    <property type="term" value="F:metal ion binding"/>
    <property type="evidence" value="ECO:0007669"/>
    <property type="project" value="UniProtKB-KW"/>
</dbReference>
<keyword evidence="1" id="KW-0004">4Fe-4S</keyword>
<keyword evidence="5" id="KW-0411">Iron-sulfur</keyword>
<dbReference type="InterPro" id="IPR006478">
    <property type="entry name" value="Formate_DH_asu"/>
</dbReference>
<dbReference type="GO" id="GO:0043546">
    <property type="term" value="F:molybdopterin cofactor binding"/>
    <property type="evidence" value="ECO:0007669"/>
    <property type="project" value="InterPro"/>
</dbReference>
<reference evidence="8" key="1">
    <citation type="journal article" date="2015" name="MBio">
        <title>Genome-resolved metagenomic analysis reveals roles for candidate phyla and other microbial community members in biogeochemical transformations in oil reservoirs.</title>
        <authorList>
            <person name="Hu P."/>
            <person name="Tom L."/>
            <person name="Singh A."/>
            <person name="Thomas B.C."/>
            <person name="Baker B.J."/>
            <person name="Piceno Y.M."/>
            <person name="Andersen G.L."/>
            <person name="Banfield J.F."/>
        </authorList>
    </citation>
    <scope>NUCLEOTIDE SEQUENCE [LARGE SCALE GENOMIC DNA]</scope>
    <source>
        <strain evidence="8">56_747</strain>
    </source>
</reference>
<dbReference type="PANTHER" id="PTHR43105:SF14">
    <property type="entry name" value="FORMATE DEHYDROGENASE H"/>
    <property type="match status" value="1"/>
</dbReference>
<name>A0A101FTJ0_9EURY</name>
<dbReference type="Pfam" id="PF00384">
    <property type="entry name" value="Molybdopterin"/>
    <property type="match status" value="1"/>
</dbReference>
<dbReference type="SMART" id="SM00926">
    <property type="entry name" value="Molybdop_Fe4S4"/>
    <property type="match status" value="1"/>
</dbReference>
<dbReference type="GO" id="GO:0015942">
    <property type="term" value="P:formate metabolic process"/>
    <property type="evidence" value="ECO:0007669"/>
    <property type="project" value="InterPro"/>
</dbReference>
<comment type="caution">
    <text evidence="7">The sequence shown here is derived from an EMBL/GenBank/DDBJ whole genome shotgun (WGS) entry which is preliminary data.</text>
</comment>
<dbReference type="InterPro" id="IPR006656">
    <property type="entry name" value="Mopterin_OxRdtase"/>
</dbReference>
<protein>
    <submittedName>
        <fullName evidence="7">Formate dehydrogenase, alpha subunit</fullName>
    </submittedName>
</protein>
<dbReference type="InterPro" id="IPR009010">
    <property type="entry name" value="Asp_de-COase-like_dom_sf"/>
</dbReference>
<dbReference type="SUPFAM" id="SSF50692">
    <property type="entry name" value="ADC-like"/>
    <property type="match status" value="1"/>
</dbReference>
<evidence type="ECO:0000256" key="5">
    <source>
        <dbReference type="ARBA" id="ARBA00023014"/>
    </source>
</evidence>
<dbReference type="GO" id="GO:0051539">
    <property type="term" value="F:4 iron, 4 sulfur cluster binding"/>
    <property type="evidence" value="ECO:0007669"/>
    <property type="project" value="UniProtKB-KW"/>
</dbReference>
<evidence type="ECO:0000259" key="6">
    <source>
        <dbReference type="PROSITE" id="PS51669"/>
    </source>
</evidence>